<evidence type="ECO:0000313" key="2">
    <source>
        <dbReference type="Proteomes" id="UP000094802"/>
    </source>
</evidence>
<comment type="caution">
    <text evidence="1">The sequence shown here is derived from an EMBL/GenBank/DDBJ whole genome shotgun (WGS) entry which is preliminary data.</text>
</comment>
<gene>
    <name evidence="1" type="ORF">A142_05995</name>
</gene>
<organism evidence="1 2">
    <name type="scientific">Vibrio splendidus 12E03</name>
    <dbReference type="NCBI Taxonomy" id="1191305"/>
    <lineage>
        <taxon>Bacteria</taxon>
        <taxon>Pseudomonadati</taxon>
        <taxon>Pseudomonadota</taxon>
        <taxon>Gammaproteobacteria</taxon>
        <taxon>Vibrionales</taxon>
        <taxon>Vibrionaceae</taxon>
        <taxon>Vibrio</taxon>
    </lineage>
</organism>
<reference evidence="1 2" key="1">
    <citation type="journal article" date="2012" name="Science">
        <title>Ecological populations of bacteria act as socially cohesive units of antibiotic production and resistance.</title>
        <authorList>
            <person name="Cordero O.X."/>
            <person name="Wildschutte H."/>
            <person name="Kirkup B."/>
            <person name="Proehl S."/>
            <person name="Ngo L."/>
            <person name="Hussain F."/>
            <person name="Le Roux F."/>
            <person name="Mincer T."/>
            <person name="Polz M.F."/>
        </authorList>
    </citation>
    <scope>NUCLEOTIDE SEQUENCE [LARGE SCALE GENOMIC DNA]</scope>
    <source>
        <strain evidence="1 2">12E03</strain>
    </source>
</reference>
<sequence>MFNFWNGNKSGKRQHYELELIHSLLNWDPNEPIVVHSDNTDFPRAEDEGNIFRKNYDVLVTVAGNRKFADKPAIKLNSPICKGLLGHRILIIREQDQPTFHNINSNKLKSLIAGIPATWADAELFRANGYRVLEQGTLLEILKLLSDKKCDYVSLGANEVKSIYQEHTYSLDGLVIEKSIVLYYPLPLVFYVHPDKTQLAQLLDDKLQDYKLTGQFELFFNQHFGDVVRSIGLEHRKAINLVNKKLPPELRSFKSQFIS</sequence>
<proteinExistence type="predicted"/>
<dbReference type="OrthoDB" id="6382787at2"/>
<evidence type="ECO:0000313" key="1">
    <source>
        <dbReference type="EMBL" id="OEF92951.1"/>
    </source>
</evidence>
<name>A0A1E5FSA0_VIBSP</name>
<dbReference type="SUPFAM" id="SSF53850">
    <property type="entry name" value="Periplasmic binding protein-like II"/>
    <property type="match status" value="1"/>
</dbReference>
<accession>A0A1E5FSA0</accession>
<protein>
    <submittedName>
        <fullName evidence="1">ABC transporter substrate-binding protein</fullName>
    </submittedName>
</protein>
<dbReference type="EMBL" id="AJZD02000183">
    <property type="protein sequence ID" value="OEF92951.1"/>
    <property type="molecule type" value="Genomic_DNA"/>
</dbReference>
<dbReference type="RefSeq" id="WP_019821064.1">
    <property type="nucleotide sequence ID" value="NZ_AJZD02000183.1"/>
</dbReference>
<dbReference type="AlphaFoldDB" id="A0A1E5FSA0"/>
<dbReference type="Proteomes" id="UP000094802">
    <property type="component" value="Unassembled WGS sequence"/>
</dbReference>